<reference evidence="3" key="1">
    <citation type="submission" date="2013-12" db="EMBL/GenBank/DDBJ databases">
        <authorList>
            <person name="Omoto C.K."/>
            <person name="Sibley D."/>
            <person name="Venepally P."/>
            <person name="Hadjithomas M."/>
            <person name="Karamycheva S."/>
            <person name="Brunk B."/>
            <person name="Roos D."/>
            <person name="Caler E."/>
            <person name="Lorenzi H."/>
        </authorList>
    </citation>
    <scope>NUCLEOTIDE SEQUENCE</scope>
</reference>
<dbReference type="eggNOG" id="KOG1575">
    <property type="taxonomic scope" value="Eukaryota"/>
</dbReference>
<proteinExistence type="predicted"/>
<protein>
    <submittedName>
        <fullName evidence="3">Aldo/keto reductase</fullName>
        <ecNumber evidence="3">1.1.1.65</ecNumber>
    </submittedName>
</protein>
<comment type="caution">
    <text evidence="3">The sequence shown here is derived from an EMBL/GenBank/DDBJ whole genome shotgun (WGS) entry which is preliminary data.</text>
</comment>
<accession>A0A023B8Y7</accession>
<feature type="domain" description="NADP-dependent oxidoreductase" evidence="2">
    <location>
        <begin position="13"/>
        <end position="335"/>
    </location>
</feature>
<dbReference type="PANTHER" id="PTHR43625">
    <property type="entry name" value="AFLATOXIN B1 ALDEHYDE REDUCTASE"/>
    <property type="match status" value="1"/>
</dbReference>
<dbReference type="Proteomes" id="UP000019763">
    <property type="component" value="Unassembled WGS sequence"/>
</dbReference>
<evidence type="ECO:0000256" key="1">
    <source>
        <dbReference type="ARBA" id="ARBA00023002"/>
    </source>
</evidence>
<dbReference type="InterPro" id="IPR036812">
    <property type="entry name" value="NAD(P)_OxRdtase_dom_sf"/>
</dbReference>
<dbReference type="OrthoDB" id="2310150at2759"/>
<dbReference type="VEuPathDB" id="CryptoDB:GNI_055270"/>
<dbReference type="EC" id="1.1.1.65" evidence="3"/>
<evidence type="ECO:0000313" key="3">
    <source>
        <dbReference type="EMBL" id="EZG70564.1"/>
    </source>
</evidence>
<dbReference type="RefSeq" id="XP_011129921.1">
    <property type="nucleotide sequence ID" value="XM_011131619.1"/>
</dbReference>
<dbReference type="Gene3D" id="3.20.20.100">
    <property type="entry name" value="NADP-dependent oxidoreductase domain"/>
    <property type="match status" value="1"/>
</dbReference>
<dbReference type="InterPro" id="IPR050791">
    <property type="entry name" value="Aldo-Keto_reductase"/>
</dbReference>
<dbReference type="SUPFAM" id="SSF51430">
    <property type="entry name" value="NAD(P)-linked oxidoreductase"/>
    <property type="match status" value="1"/>
</dbReference>
<evidence type="ECO:0000259" key="2">
    <source>
        <dbReference type="Pfam" id="PF00248"/>
    </source>
</evidence>
<keyword evidence="4" id="KW-1185">Reference proteome</keyword>
<evidence type="ECO:0000313" key="4">
    <source>
        <dbReference type="Proteomes" id="UP000019763"/>
    </source>
</evidence>
<keyword evidence="1 3" id="KW-0560">Oxidoreductase</keyword>
<dbReference type="GO" id="GO:0050236">
    <property type="term" value="F:pyridoxine 4-dehydrogenase (NADP+) activity"/>
    <property type="evidence" value="ECO:0007669"/>
    <property type="project" value="UniProtKB-EC"/>
</dbReference>
<dbReference type="EMBL" id="AFNH02000420">
    <property type="protein sequence ID" value="EZG70564.1"/>
    <property type="molecule type" value="Genomic_DNA"/>
</dbReference>
<dbReference type="GO" id="GO:0005737">
    <property type="term" value="C:cytoplasm"/>
    <property type="evidence" value="ECO:0007669"/>
    <property type="project" value="TreeGrafter"/>
</dbReference>
<name>A0A023B8Y7_GRENI</name>
<organism evidence="3 4">
    <name type="scientific">Gregarina niphandrodes</name>
    <name type="common">Septate eugregarine</name>
    <dbReference type="NCBI Taxonomy" id="110365"/>
    <lineage>
        <taxon>Eukaryota</taxon>
        <taxon>Sar</taxon>
        <taxon>Alveolata</taxon>
        <taxon>Apicomplexa</taxon>
        <taxon>Conoidasida</taxon>
        <taxon>Gregarinasina</taxon>
        <taxon>Eugregarinorida</taxon>
        <taxon>Gregarinidae</taxon>
        <taxon>Gregarina</taxon>
    </lineage>
</organism>
<gene>
    <name evidence="3" type="ORF">GNI_055270</name>
</gene>
<dbReference type="Pfam" id="PF00248">
    <property type="entry name" value="Aldo_ket_red"/>
    <property type="match status" value="1"/>
</dbReference>
<dbReference type="PANTHER" id="PTHR43625:SF78">
    <property type="entry name" value="PYRIDOXAL REDUCTASE-RELATED"/>
    <property type="match status" value="1"/>
</dbReference>
<dbReference type="GeneID" id="22912043"/>
<sequence>MPEILPVKLTSQLGFGTMSMTAWPSPPPISESVKTLIHVASHYTNFFNGGEFYGAANANLKLLRQFLEEYLKIAEGGHGKRLVLSVKGALDSKTFIPDGSKVSIDTSIANVVSHLNDVRDKYPKDCRPLLLYQMARVDVRVPYTESIGYIYEHVKNGDIDGISISETAAKTIEAAASVAPISVAEVEFSLMVQDIRHNGVLDTCKRLAIPIIAYSPLGRGLLTKQCVQDPKRFLDSIPETDPRKLRKLDRYMPDNFYHNAKCLEALQKYAQEHHEADLEHLALGYIVKMSALNSTNGEPSIIPIPSGSTIDKVERNFKTILPLTDEDIDNIHKLLDTHTIKGLRYNTELERMCFL</sequence>
<dbReference type="InterPro" id="IPR023210">
    <property type="entry name" value="NADP_OxRdtase_dom"/>
</dbReference>
<dbReference type="AlphaFoldDB" id="A0A023B8Y7"/>